<keyword evidence="1" id="KW-0812">Transmembrane</keyword>
<feature type="transmembrane region" description="Helical" evidence="1">
    <location>
        <begin position="190"/>
        <end position="211"/>
    </location>
</feature>
<keyword evidence="1" id="KW-0472">Membrane</keyword>
<evidence type="ECO:0000313" key="3">
    <source>
        <dbReference type="Proteomes" id="UP001328107"/>
    </source>
</evidence>
<gene>
    <name evidence="2" type="ORF">PMAYCL1PPCAC_18870</name>
</gene>
<keyword evidence="3" id="KW-1185">Reference proteome</keyword>
<dbReference type="EMBL" id="BTRK01000004">
    <property type="protein sequence ID" value="GMR48675.1"/>
    <property type="molecule type" value="Genomic_DNA"/>
</dbReference>
<proteinExistence type="predicted"/>
<comment type="caution">
    <text evidence="2">The sequence shown here is derived from an EMBL/GenBank/DDBJ whole genome shotgun (WGS) entry which is preliminary data.</text>
</comment>
<keyword evidence="1" id="KW-1133">Transmembrane helix</keyword>
<protein>
    <submittedName>
        <fullName evidence="2">Uncharacterized protein</fullName>
    </submittedName>
</protein>
<sequence>HTNEAHDLSHGDILGESMSWHCTRENSTDERVHVQFLLRDATSQTRDCLREGTVLLCCFHIGRLGGRDSRQLLLLALPFSLLRPTRARVPSPIALGILGARTASAISACAFWFDVGSRSTSDLADHCLGRLKRERTLGHLSSMTNYYLGSPLASPSSSRGSIVLIRVTTLLYLLLPLARHVVHAHIGFGYFLIGGLLIVEESVLVVAVLYVL</sequence>
<evidence type="ECO:0000256" key="1">
    <source>
        <dbReference type="SAM" id="Phobius"/>
    </source>
</evidence>
<feature type="non-terminal residue" evidence="2">
    <location>
        <position position="212"/>
    </location>
</feature>
<feature type="transmembrane region" description="Helical" evidence="1">
    <location>
        <begin position="93"/>
        <end position="113"/>
    </location>
</feature>
<organism evidence="2 3">
    <name type="scientific">Pristionchus mayeri</name>
    <dbReference type="NCBI Taxonomy" id="1317129"/>
    <lineage>
        <taxon>Eukaryota</taxon>
        <taxon>Metazoa</taxon>
        <taxon>Ecdysozoa</taxon>
        <taxon>Nematoda</taxon>
        <taxon>Chromadorea</taxon>
        <taxon>Rhabditida</taxon>
        <taxon>Rhabditina</taxon>
        <taxon>Diplogasteromorpha</taxon>
        <taxon>Diplogasteroidea</taxon>
        <taxon>Neodiplogasteridae</taxon>
        <taxon>Pristionchus</taxon>
    </lineage>
</organism>
<accession>A0AAN5I232</accession>
<dbReference type="Proteomes" id="UP001328107">
    <property type="component" value="Unassembled WGS sequence"/>
</dbReference>
<evidence type="ECO:0000313" key="2">
    <source>
        <dbReference type="EMBL" id="GMR48675.1"/>
    </source>
</evidence>
<feature type="transmembrane region" description="Helical" evidence="1">
    <location>
        <begin position="160"/>
        <end position="178"/>
    </location>
</feature>
<dbReference type="AlphaFoldDB" id="A0AAN5I232"/>
<feature type="non-terminal residue" evidence="2">
    <location>
        <position position="1"/>
    </location>
</feature>
<name>A0AAN5I232_9BILA</name>
<reference evidence="3" key="1">
    <citation type="submission" date="2022-10" db="EMBL/GenBank/DDBJ databases">
        <title>Genome assembly of Pristionchus species.</title>
        <authorList>
            <person name="Yoshida K."/>
            <person name="Sommer R.J."/>
        </authorList>
    </citation>
    <scope>NUCLEOTIDE SEQUENCE [LARGE SCALE GENOMIC DNA]</scope>
    <source>
        <strain evidence="3">RS5460</strain>
    </source>
</reference>